<dbReference type="Pfam" id="PF01522">
    <property type="entry name" value="Polysacc_deac_1"/>
    <property type="match status" value="1"/>
</dbReference>
<dbReference type="GO" id="GO:0005975">
    <property type="term" value="P:carbohydrate metabolic process"/>
    <property type="evidence" value="ECO:0007669"/>
    <property type="project" value="InterPro"/>
</dbReference>
<keyword evidence="1" id="KW-0732">Signal</keyword>
<dbReference type="InterPro" id="IPR011330">
    <property type="entry name" value="Glyco_hydro/deAcase_b/a-brl"/>
</dbReference>
<evidence type="ECO:0000256" key="1">
    <source>
        <dbReference type="ARBA" id="ARBA00022729"/>
    </source>
</evidence>
<sequence length="276" mass="29534">MIALSDFAKRRRCSLAELNLRLGALVLALLLSVWIGAAVAAPPITCSILVFHRFGPVAADSMTTRTTVMEQQILALRAHGYRLVTLAALIGTLQGRVPPEASLVAITVDDGHRSVYTDLYPLIGRLGVPVTLFIYPSAIGNARYALDWAQLRTLAASPGIEIGSHTYWHPDFRREHQGLAPAAYAALAALQLARPREVLHAKLGVSAPVLAWPYGISDEQLRRQARASGYTAALALGNRNASAGDDLYALPRHLITDAVGVRGLLGRLATGPACVP</sequence>
<name>A0A7X4HDX2_9BURK</name>
<reference evidence="3 4" key="1">
    <citation type="submission" date="2019-12" db="EMBL/GenBank/DDBJ databases">
        <title>Novel species isolated from a subtropical stream in China.</title>
        <authorList>
            <person name="Lu H."/>
        </authorList>
    </citation>
    <scope>NUCLEOTIDE SEQUENCE [LARGE SCALE GENOMIC DNA]</scope>
    <source>
        <strain evidence="3 4">FT127W</strain>
    </source>
</reference>
<dbReference type="GO" id="GO:0016810">
    <property type="term" value="F:hydrolase activity, acting on carbon-nitrogen (but not peptide) bonds"/>
    <property type="evidence" value="ECO:0007669"/>
    <property type="project" value="InterPro"/>
</dbReference>
<keyword evidence="4" id="KW-1185">Reference proteome</keyword>
<dbReference type="AlphaFoldDB" id="A0A7X4HDX2"/>
<proteinExistence type="predicted"/>
<gene>
    <name evidence="3" type="ORF">GTP77_14830</name>
</gene>
<feature type="domain" description="NodB homology" evidence="2">
    <location>
        <begin position="102"/>
        <end position="276"/>
    </location>
</feature>
<dbReference type="Proteomes" id="UP000450676">
    <property type="component" value="Unassembled WGS sequence"/>
</dbReference>
<comment type="caution">
    <text evidence="3">The sequence shown here is derived from an EMBL/GenBank/DDBJ whole genome shotgun (WGS) entry which is preliminary data.</text>
</comment>
<evidence type="ECO:0000259" key="2">
    <source>
        <dbReference type="PROSITE" id="PS51677"/>
    </source>
</evidence>
<dbReference type="RefSeq" id="WP_161072928.1">
    <property type="nucleotide sequence ID" value="NZ_CP086370.1"/>
</dbReference>
<organism evidence="3 4">
    <name type="scientific">Pseudoduganella aquatica</name>
    <dbReference type="NCBI Taxonomy" id="2660641"/>
    <lineage>
        <taxon>Bacteria</taxon>
        <taxon>Pseudomonadati</taxon>
        <taxon>Pseudomonadota</taxon>
        <taxon>Betaproteobacteria</taxon>
        <taxon>Burkholderiales</taxon>
        <taxon>Oxalobacteraceae</taxon>
        <taxon>Telluria group</taxon>
        <taxon>Pseudoduganella</taxon>
    </lineage>
</organism>
<evidence type="ECO:0000313" key="3">
    <source>
        <dbReference type="EMBL" id="MYN08612.1"/>
    </source>
</evidence>
<protein>
    <submittedName>
        <fullName evidence="3">Polysaccharide deacetylase family protein</fullName>
    </submittedName>
</protein>
<dbReference type="CDD" id="cd10918">
    <property type="entry name" value="CE4_NodB_like_5s_6s"/>
    <property type="match status" value="1"/>
</dbReference>
<dbReference type="InterPro" id="IPR002509">
    <property type="entry name" value="NODB_dom"/>
</dbReference>
<accession>A0A7X4HDX2</accession>
<dbReference type="PROSITE" id="PS51677">
    <property type="entry name" value="NODB"/>
    <property type="match status" value="1"/>
</dbReference>
<evidence type="ECO:0000313" key="4">
    <source>
        <dbReference type="Proteomes" id="UP000450676"/>
    </source>
</evidence>
<dbReference type="Gene3D" id="3.20.20.370">
    <property type="entry name" value="Glycoside hydrolase/deacetylase"/>
    <property type="match status" value="1"/>
</dbReference>
<dbReference type="PANTHER" id="PTHR34216:SF7">
    <property type="entry name" value="POLY-BETA-1,6-N-ACETYL-D-GLUCOSAMINE N-DEACETYLASE"/>
    <property type="match status" value="1"/>
</dbReference>
<dbReference type="InterPro" id="IPR051398">
    <property type="entry name" value="Polysacch_Deacetylase"/>
</dbReference>
<dbReference type="EMBL" id="WWCU01000015">
    <property type="protein sequence ID" value="MYN08612.1"/>
    <property type="molecule type" value="Genomic_DNA"/>
</dbReference>
<dbReference type="SUPFAM" id="SSF88713">
    <property type="entry name" value="Glycoside hydrolase/deacetylase"/>
    <property type="match status" value="1"/>
</dbReference>
<dbReference type="PANTHER" id="PTHR34216">
    <property type="match status" value="1"/>
</dbReference>